<protein>
    <submittedName>
        <fullName evidence="2">Uncharacterized protein</fullName>
    </submittedName>
</protein>
<reference evidence="2" key="2">
    <citation type="submission" date="2020-11" db="EMBL/GenBank/DDBJ databases">
        <authorList>
            <person name="McCartney M.A."/>
            <person name="Auch B."/>
            <person name="Kono T."/>
            <person name="Mallez S."/>
            <person name="Becker A."/>
            <person name="Gohl D.M."/>
            <person name="Silverstein K.A.T."/>
            <person name="Koren S."/>
            <person name="Bechman K.B."/>
            <person name="Herman A."/>
            <person name="Abrahante J.E."/>
            <person name="Garbe J."/>
        </authorList>
    </citation>
    <scope>NUCLEOTIDE SEQUENCE</scope>
    <source>
        <strain evidence="2">Duluth1</strain>
        <tissue evidence="2">Whole animal</tissue>
    </source>
</reference>
<feature type="compositionally biased region" description="Basic and acidic residues" evidence="1">
    <location>
        <begin position="57"/>
        <end position="73"/>
    </location>
</feature>
<dbReference type="EMBL" id="JAIWYP010000017">
    <property type="protein sequence ID" value="KAH3693137.1"/>
    <property type="molecule type" value="Genomic_DNA"/>
</dbReference>
<gene>
    <name evidence="2" type="ORF">DPMN_192538</name>
</gene>
<accession>A0A9D4BFG6</accession>
<reference evidence="2" key="1">
    <citation type="journal article" date="2019" name="bioRxiv">
        <title>The Genome of the Zebra Mussel, Dreissena polymorpha: A Resource for Invasive Species Research.</title>
        <authorList>
            <person name="McCartney M.A."/>
            <person name="Auch B."/>
            <person name="Kono T."/>
            <person name="Mallez S."/>
            <person name="Zhang Y."/>
            <person name="Obille A."/>
            <person name="Becker A."/>
            <person name="Abrahante J.E."/>
            <person name="Garbe J."/>
            <person name="Badalamenti J.P."/>
            <person name="Herman A."/>
            <person name="Mangelson H."/>
            <person name="Liachko I."/>
            <person name="Sullivan S."/>
            <person name="Sone E.D."/>
            <person name="Koren S."/>
            <person name="Silverstein K.A.T."/>
            <person name="Beckman K.B."/>
            <person name="Gohl D.M."/>
        </authorList>
    </citation>
    <scope>NUCLEOTIDE SEQUENCE</scope>
    <source>
        <strain evidence="2">Duluth1</strain>
        <tissue evidence="2">Whole animal</tissue>
    </source>
</reference>
<evidence type="ECO:0000256" key="1">
    <source>
        <dbReference type="SAM" id="MobiDB-lite"/>
    </source>
</evidence>
<evidence type="ECO:0000313" key="2">
    <source>
        <dbReference type="EMBL" id="KAH3693137.1"/>
    </source>
</evidence>
<dbReference type="AlphaFoldDB" id="A0A9D4BFG6"/>
<organism evidence="2 3">
    <name type="scientific">Dreissena polymorpha</name>
    <name type="common">Zebra mussel</name>
    <name type="synonym">Mytilus polymorpha</name>
    <dbReference type="NCBI Taxonomy" id="45954"/>
    <lineage>
        <taxon>Eukaryota</taxon>
        <taxon>Metazoa</taxon>
        <taxon>Spiralia</taxon>
        <taxon>Lophotrochozoa</taxon>
        <taxon>Mollusca</taxon>
        <taxon>Bivalvia</taxon>
        <taxon>Autobranchia</taxon>
        <taxon>Heteroconchia</taxon>
        <taxon>Euheterodonta</taxon>
        <taxon>Imparidentia</taxon>
        <taxon>Neoheterodontei</taxon>
        <taxon>Myida</taxon>
        <taxon>Dreissenoidea</taxon>
        <taxon>Dreissenidae</taxon>
        <taxon>Dreissena</taxon>
    </lineage>
</organism>
<dbReference type="Proteomes" id="UP000828390">
    <property type="component" value="Unassembled WGS sequence"/>
</dbReference>
<comment type="caution">
    <text evidence="2">The sequence shown here is derived from an EMBL/GenBank/DDBJ whole genome shotgun (WGS) entry which is preliminary data.</text>
</comment>
<evidence type="ECO:0000313" key="3">
    <source>
        <dbReference type="Proteomes" id="UP000828390"/>
    </source>
</evidence>
<name>A0A9D4BFG6_DREPO</name>
<keyword evidence="3" id="KW-1185">Reference proteome</keyword>
<feature type="region of interest" description="Disordered" evidence="1">
    <location>
        <begin position="53"/>
        <end position="73"/>
    </location>
</feature>
<proteinExistence type="predicted"/>
<sequence length="73" mass="8630">MKSLTLEDHEYDDTKQEEDLTLLEKEHNLSMHFDSSIEEQDFIAEINKLQSSNIQDNSKDTDDLHSRTILDYE</sequence>